<evidence type="ECO:0000256" key="3">
    <source>
        <dbReference type="PROSITE-ProRule" id="PRU00464"/>
    </source>
</evidence>
<dbReference type="Proteomes" id="UP000319613">
    <property type="component" value="Unassembled WGS sequence"/>
</dbReference>
<evidence type="ECO:0000313" key="5">
    <source>
        <dbReference type="EMBL" id="TSC66332.1"/>
    </source>
</evidence>
<dbReference type="PANTHER" id="PTHR23089">
    <property type="entry name" value="HISTIDINE TRIAD HIT PROTEIN"/>
    <property type="match status" value="1"/>
</dbReference>
<proteinExistence type="predicted"/>
<dbReference type="GO" id="GO:0003824">
    <property type="term" value="F:catalytic activity"/>
    <property type="evidence" value="ECO:0007669"/>
    <property type="project" value="InterPro"/>
</dbReference>
<accession>A0A554JD65</accession>
<evidence type="ECO:0000313" key="6">
    <source>
        <dbReference type="Proteomes" id="UP000319613"/>
    </source>
</evidence>
<dbReference type="EMBL" id="VMFF01000008">
    <property type="protein sequence ID" value="TSC66332.1"/>
    <property type="molecule type" value="Genomic_DNA"/>
</dbReference>
<dbReference type="InterPro" id="IPR036265">
    <property type="entry name" value="HIT-like_sf"/>
</dbReference>
<dbReference type="PROSITE" id="PS51084">
    <property type="entry name" value="HIT_2"/>
    <property type="match status" value="1"/>
</dbReference>
<sequence length="110" mass="12687">MEECVFCKIVNKEEPAERIIFEDQDFLVFPSKFPSAQTHLLLIPKKHILSMAHISEEDGDILGRLLVLSRKIAELESIKDYKLVFNIGKYLHVPHLHLHLVAGDLENDRV</sequence>
<dbReference type="InterPro" id="IPR011146">
    <property type="entry name" value="HIT-like"/>
</dbReference>
<name>A0A554JD65_9BACT</name>
<evidence type="ECO:0000259" key="4">
    <source>
        <dbReference type="PROSITE" id="PS51084"/>
    </source>
</evidence>
<dbReference type="AlphaFoldDB" id="A0A554JD65"/>
<evidence type="ECO:0000256" key="1">
    <source>
        <dbReference type="PIRSR" id="PIRSR601310-1"/>
    </source>
</evidence>
<feature type="domain" description="HIT" evidence="4">
    <location>
        <begin position="5"/>
        <end position="110"/>
    </location>
</feature>
<dbReference type="Pfam" id="PF11969">
    <property type="entry name" value="DcpS_C"/>
    <property type="match status" value="1"/>
</dbReference>
<dbReference type="InterPro" id="IPR001310">
    <property type="entry name" value="Histidine_triad_HIT"/>
</dbReference>
<gene>
    <name evidence="5" type="ORF">G01um101477_130</name>
</gene>
<organism evidence="5 6">
    <name type="scientific">Candidatus Doudnabacteria bacterium Gr01-1014_77</name>
    <dbReference type="NCBI Taxonomy" id="2017133"/>
    <lineage>
        <taxon>Bacteria</taxon>
        <taxon>Candidatus Doudnaibacteriota</taxon>
    </lineage>
</organism>
<reference evidence="5 6" key="1">
    <citation type="submission" date="2017-07" db="EMBL/GenBank/DDBJ databases">
        <title>Mechanisms for carbon and nitrogen cycling indicate functional differentiation within the Candidate Phyla Radiation.</title>
        <authorList>
            <person name="Danczak R.E."/>
            <person name="Johnston M.D."/>
            <person name="Kenah C."/>
            <person name="Slattery M."/>
            <person name="Wrighton K.C."/>
            <person name="Wilkins M.J."/>
        </authorList>
    </citation>
    <scope>NUCLEOTIDE SEQUENCE [LARGE SCALE GENOMIC DNA]</scope>
    <source>
        <strain evidence="5">Gr01-1014_77</strain>
    </source>
</reference>
<protein>
    <submittedName>
        <fullName evidence="5">Hit-like protein involved in cell-cycle regulation</fullName>
    </submittedName>
</protein>
<dbReference type="Gene3D" id="3.30.428.10">
    <property type="entry name" value="HIT-like"/>
    <property type="match status" value="1"/>
</dbReference>
<feature type="short sequence motif" description="Histidine triad motif" evidence="2 3">
    <location>
        <begin position="95"/>
        <end position="99"/>
    </location>
</feature>
<dbReference type="SUPFAM" id="SSF54197">
    <property type="entry name" value="HIT-like"/>
    <property type="match status" value="1"/>
</dbReference>
<comment type="caution">
    <text evidence="5">The sequence shown here is derived from an EMBL/GenBank/DDBJ whole genome shotgun (WGS) entry which is preliminary data.</text>
</comment>
<evidence type="ECO:0000256" key="2">
    <source>
        <dbReference type="PIRSR" id="PIRSR601310-3"/>
    </source>
</evidence>
<feature type="active site" description="Tele-AMP-histidine intermediate" evidence="1">
    <location>
        <position position="97"/>
    </location>
</feature>